<evidence type="ECO:0000256" key="6">
    <source>
        <dbReference type="ARBA" id="ARBA00023239"/>
    </source>
</evidence>
<protein>
    <recommendedName>
        <fullName evidence="3 8">Carbonic anhydrase</fullName>
        <ecNumber evidence="3 8">4.2.1.1</ecNumber>
    </recommendedName>
</protein>
<evidence type="ECO:0000256" key="8">
    <source>
        <dbReference type="RuleBase" id="RU367011"/>
    </source>
</evidence>
<feature type="transmembrane region" description="Helical" evidence="9">
    <location>
        <begin position="189"/>
        <end position="209"/>
    </location>
</feature>
<keyword evidence="9" id="KW-1133">Transmembrane helix</keyword>
<proteinExistence type="inferred from homology"/>
<dbReference type="Pfam" id="PF00194">
    <property type="entry name" value="Carb_anhydrase"/>
    <property type="match status" value="1"/>
</dbReference>
<organism evidence="11 12">
    <name type="scientific">Saccoglossus kowalevskii</name>
    <name type="common">Acorn worm</name>
    <dbReference type="NCBI Taxonomy" id="10224"/>
    <lineage>
        <taxon>Eukaryota</taxon>
        <taxon>Metazoa</taxon>
        <taxon>Hemichordata</taxon>
        <taxon>Enteropneusta</taxon>
        <taxon>Harrimaniidae</taxon>
        <taxon>Saccoglossus</taxon>
    </lineage>
</organism>
<dbReference type="SMART" id="SM01057">
    <property type="entry name" value="Carb_anhydrase"/>
    <property type="match status" value="1"/>
</dbReference>
<name>A0ABM0MD46_SACKO</name>
<dbReference type="SUPFAM" id="SSF51069">
    <property type="entry name" value="Carbonic anhydrase"/>
    <property type="match status" value="1"/>
</dbReference>
<evidence type="ECO:0000256" key="7">
    <source>
        <dbReference type="ARBA" id="ARBA00048348"/>
    </source>
</evidence>
<dbReference type="InterPro" id="IPR023561">
    <property type="entry name" value="Carbonic_anhydrase_a-class"/>
</dbReference>
<dbReference type="Proteomes" id="UP000694865">
    <property type="component" value="Unplaced"/>
</dbReference>
<keyword evidence="9" id="KW-0812">Transmembrane</keyword>
<evidence type="ECO:0000256" key="5">
    <source>
        <dbReference type="ARBA" id="ARBA00022833"/>
    </source>
</evidence>
<comment type="function">
    <text evidence="1 8">Reversible hydration of carbon dioxide.</text>
</comment>
<dbReference type="PANTHER" id="PTHR18952:SF265">
    <property type="entry name" value="CARBONIC ANHYDRASE"/>
    <property type="match status" value="1"/>
</dbReference>
<keyword evidence="9" id="KW-0472">Membrane</keyword>
<keyword evidence="4 8" id="KW-0479">Metal-binding</keyword>
<dbReference type="EC" id="4.2.1.1" evidence="3 8"/>
<evidence type="ECO:0000313" key="11">
    <source>
        <dbReference type="Proteomes" id="UP000694865"/>
    </source>
</evidence>
<comment type="cofactor">
    <cofactor evidence="8">
        <name>Zn(2+)</name>
        <dbReference type="ChEBI" id="CHEBI:29105"/>
    </cofactor>
</comment>
<comment type="catalytic activity">
    <reaction evidence="7 8">
        <text>hydrogencarbonate + H(+) = CO2 + H2O</text>
        <dbReference type="Rhea" id="RHEA:10748"/>
        <dbReference type="ChEBI" id="CHEBI:15377"/>
        <dbReference type="ChEBI" id="CHEBI:15378"/>
        <dbReference type="ChEBI" id="CHEBI:16526"/>
        <dbReference type="ChEBI" id="CHEBI:17544"/>
        <dbReference type="EC" id="4.2.1.1"/>
    </reaction>
</comment>
<reference evidence="12" key="1">
    <citation type="submission" date="2025-08" db="UniProtKB">
        <authorList>
            <consortium name="RefSeq"/>
        </authorList>
    </citation>
    <scope>IDENTIFICATION</scope>
    <source>
        <tissue evidence="12">Testes</tissue>
    </source>
</reference>
<evidence type="ECO:0000256" key="9">
    <source>
        <dbReference type="SAM" id="Phobius"/>
    </source>
</evidence>
<evidence type="ECO:0000256" key="3">
    <source>
        <dbReference type="ARBA" id="ARBA00012925"/>
    </source>
</evidence>
<dbReference type="PANTHER" id="PTHR18952">
    <property type="entry name" value="CARBONIC ANHYDRASE"/>
    <property type="match status" value="1"/>
</dbReference>
<evidence type="ECO:0000256" key="2">
    <source>
        <dbReference type="ARBA" id="ARBA00010718"/>
    </source>
</evidence>
<evidence type="ECO:0000256" key="1">
    <source>
        <dbReference type="ARBA" id="ARBA00002904"/>
    </source>
</evidence>
<dbReference type="PROSITE" id="PS51144">
    <property type="entry name" value="ALPHA_CA_2"/>
    <property type="match status" value="1"/>
</dbReference>
<dbReference type="GeneID" id="102809046"/>
<keyword evidence="5 8" id="KW-0862">Zinc</keyword>
<dbReference type="Gene3D" id="3.10.200.10">
    <property type="entry name" value="Alpha carbonic anhydrase"/>
    <property type="match status" value="1"/>
</dbReference>
<accession>A0ABM0MD46</accession>
<comment type="similarity">
    <text evidence="2 8">Belongs to the alpha-carbonic anhydrase family.</text>
</comment>
<dbReference type="InterPro" id="IPR018338">
    <property type="entry name" value="Carbonic_anhydrase_a-class_CS"/>
</dbReference>
<evidence type="ECO:0000313" key="12">
    <source>
        <dbReference type="RefSeq" id="XP_006817937.1"/>
    </source>
</evidence>
<feature type="domain" description="Alpha-carbonic anhydrase" evidence="10">
    <location>
        <begin position="1"/>
        <end position="216"/>
    </location>
</feature>
<sequence>MSYDNNKTRIRYLPFIPEWSYSGETVQVNFTGDYLISGGGLTNTYKATMLHFHWDGNGVHGSEHTLDEVRYPIEMHLIGYDFEKYDDFDSALSHPEGIIVVATFLEITSEDNPNYSEMFTGFNSVTYKGQSYQYPSPFPILPMLPYNTWDFYRYHGSLTTPACDEGVLWTVFVQLCNKILRRERVNMRIIAAVGMITCLPSTCITVKALQLENCHY</sequence>
<gene>
    <name evidence="12" type="primary">LOC102809046</name>
</gene>
<dbReference type="PROSITE" id="PS00162">
    <property type="entry name" value="ALPHA_CA_1"/>
    <property type="match status" value="1"/>
</dbReference>
<evidence type="ECO:0000256" key="4">
    <source>
        <dbReference type="ARBA" id="ARBA00022723"/>
    </source>
</evidence>
<keyword evidence="11" id="KW-1185">Reference proteome</keyword>
<dbReference type="RefSeq" id="XP_006817937.1">
    <property type="nucleotide sequence ID" value="XM_006817874.1"/>
</dbReference>
<dbReference type="CDD" id="cd00326">
    <property type="entry name" value="alpha_CA"/>
    <property type="match status" value="1"/>
</dbReference>
<dbReference type="InterPro" id="IPR036398">
    <property type="entry name" value="CA_dom_sf"/>
</dbReference>
<dbReference type="InterPro" id="IPR001148">
    <property type="entry name" value="CA_dom"/>
</dbReference>
<evidence type="ECO:0000259" key="10">
    <source>
        <dbReference type="PROSITE" id="PS51144"/>
    </source>
</evidence>
<keyword evidence="6 8" id="KW-0456">Lyase</keyword>